<comment type="caution">
    <text evidence="2">The sequence shown here is derived from an EMBL/GenBank/DDBJ whole genome shotgun (WGS) entry which is preliminary data.</text>
</comment>
<gene>
    <name evidence="2" type="ORF">BE17_16340</name>
</gene>
<dbReference type="SUPFAM" id="SSF52096">
    <property type="entry name" value="ClpP/crotonase"/>
    <property type="match status" value="1"/>
</dbReference>
<dbReference type="Proteomes" id="UP000075635">
    <property type="component" value="Unassembled WGS sequence"/>
</dbReference>
<dbReference type="InterPro" id="IPR014748">
    <property type="entry name" value="Enoyl-CoA_hydra_C"/>
</dbReference>
<dbReference type="PANTHER" id="PTHR43802:SF1">
    <property type="entry name" value="IP11341P-RELATED"/>
    <property type="match status" value="1"/>
</dbReference>
<dbReference type="Gene3D" id="3.90.226.10">
    <property type="entry name" value="2-enoyl-CoA Hydratase, Chain A, domain 1"/>
    <property type="match status" value="1"/>
</dbReference>
<accession>A0A150R5L1</accession>
<evidence type="ECO:0000313" key="3">
    <source>
        <dbReference type="Proteomes" id="UP000075635"/>
    </source>
</evidence>
<dbReference type="AlphaFoldDB" id="A0A150R5L1"/>
<reference evidence="2 3" key="1">
    <citation type="submission" date="2014-02" db="EMBL/GenBank/DDBJ databases">
        <title>The small core and large imbalanced accessory genome model reveals a collaborative survival strategy of Sorangium cellulosum strains in nature.</title>
        <authorList>
            <person name="Han K."/>
            <person name="Peng R."/>
            <person name="Blom J."/>
            <person name="Li Y.-Z."/>
        </authorList>
    </citation>
    <scope>NUCLEOTIDE SEQUENCE [LARGE SCALE GENOMIC DNA]</scope>
    <source>
        <strain evidence="2 3">So0011-07</strain>
    </source>
</reference>
<dbReference type="InterPro" id="IPR001753">
    <property type="entry name" value="Enoyl-CoA_hydra/iso"/>
</dbReference>
<sequence length="266" mass="28794">MSDSTSVAESYITREVRGPLYLMGINRAKKKNAFNRQMIVDLSDAFTELERNPALRCGVVFTHGADFTAGLDLLSVGPELAQAQHIIPEEAVDPWGTHGQGRLKPVVVAVRGLCLTLGIELLLACDIRVASSDTRFAQIEVKRGILPFGGATVRFVAEAGWGNAMRWLLTGDEFDAREALRLGLVQEVVEPDQALPRAIELAERVAAQAPLAVAATMRSARTAVVEGENAAMSALLPELRQLMATEDAQEGLASFIERRAGNFKGR</sequence>
<dbReference type="InterPro" id="IPR029045">
    <property type="entry name" value="ClpP/crotonase-like_dom_sf"/>
</dbReference>
<name>A0A150R5L1_SORCE</name>
<protein>
    <submittedName>
        <fullName evidence="2">Enoyl-CoA hydratase</fullName>
    </submittedName>
</protein>
<dbReference type="GO" id="GO:0003824">
    <property type="term" value="F:catalytic activity"/>
    <property type="evidence" value="ECO:0007669"/>
    <property type="project" value="UniProtKB-ARBA"/>
</dbReference>
<dbReference type="NCBIfam" id="NF005126">
    <property type="entry name" value="PRK06563.1"/>
    <property type="match status" value="1"/>
</dbReference>
<organism evidence="2 3">
    <name type="scientific">Sorangium cellulosum</name>
    <name type="common">Polyangium cellulosum</name>
    <dbReference type="NCBI Taxonomy" id="56"/>
    <lineage>
        <taxon>Bacteria</taxon>
        <taxon>Pseudomonadati</taxon>
        <taxon>Myxococcota</taxon>
        <taxon>Polyangia</taxon>
        <taxon>Polyangiales</taxon>
        <taxon>Polyangiaceae</taxon>
        <taxon>Sorangium</taxon>
    </lineage>
</organism>
<dbReference type="PANTHER" id="PTHR43802">
    <property type="entry name" value="ENOYL-COA HYDRATASE"/>
    <property type="match status" value="1"/>
</dbReference>
<dbReference type="Pfam" id="PF00378">
    <property type="entry name" value="ECH_1"/>
    <property type="match status" value="1"/>
</dbReference>
<proteinExistence type="inferred from homology"/>
<comment type="similarity">
    <text evidence="1">Belongs to the enoyl-CoA hydratase/isomerase family.</text>
</comment>
<evidence type="ECO:0000313" key="2">
    <source>
        <dbReference type="EMBL" id="KYF75549.1"/>
    </source>
</evidence>
<dbReference type="Gene3D" id="1.10.12.10">
    <property type="entry name" value="Lyase 2-enoyl-coa Hydratase, Chain A, domain 2"/>
    <property type="match status" value="1"/>
</dbReference>
<dbReference type="CDD" id="cd06558">
    <property type="entry name" value="crotonase-like"/>
    <property type="match status" value="1"/>
</dbReference>
<dbReference type="EMBL" id="JEMB01003108">
    <property type="protein sequence ID" value="KYF75549.1"/>
    <property type="molecule type" value="Genomic_DNA"/>
</dbReference>
<evidence type="ECO:0000256" key="1">
    <source>
        <dbReference type="ARBA" id="ARBA00005254"/>
    </source>
</evidence>